<name>A0A4Y9YMV2_9APHY</name>
<evidence type="ECO:0008006" key="3">
    <source>
        <dbReference type="Google" id="ProtNLM"/>
    </source>
</evidence>
<evidence type="ECO:0000313" key="2">
    <source>
        <dbReference type="Proteomes" id="UP000298390"/>
    </source>
</evidence>
<dbReference type="AlphaFoldDB" id="A0A4Y9YMV2"/>
<protein>
    <recommendedName>
        <fullName evidence="3">F-box domain-containing protein</fullName>
    </recommendedName>
</protein>
<reference evidence="1 2" key="1">
    <citation type="submission" date="2019-01" db="EMBL/GenBank/DDBJ databases">
        <title>Genome sequencing of the rare red list fungi Fomitopsis rosea.</title>
        <authorList>
            <person name="Buettner E."/>
            <person name="Kellner H."/>
        </authorList>
    </citation>
    <scope>NUCLEOTIDE SEQUENCE [LARGE SCALE GENOMIC DNA]</scope>
    <source>
        <strain evidence="1 2">DSM 105464</strain>
    </source>
</reference>
<proteinExistence type="predicted"/>
<gene>
    <name evidence="1" type="ORF">EVJ58_g3085</name>
</gene>
<dbReference type="Gene3D" id="3.80.10.10">
    <property type="entry name" value="Ribonuclease Inhibitor"/>
    <property type="match status" value="1"/>
</dbReference>
<dbReference type="Proteomes" id="UP000298390">
    <property type="component" value="Unassembled WGS sequence"/>
</dbReference>
<dbReference type="PANTHER" id="PTHR42057">
    <property type="entry name" value="F-BOX DOMAIN PROTEIN (AFU_ORTHOLOGUE AFUA_4G00200)"/>
    <property type="match status" value="1"/>
</dbReference>
<dbReference type="PANTHER" id="PTHR42057:SF2">
    <property type="entry name" value="F-BOX DOMAIN PROTEIN (AFU_ORTHOLOGUE AFUA_4G00200)-RELATED"/>
    <property type="match status" value="1"/>
</dbReference>
<accession>A0A4Y9YMV2</accession>
<comment type="caution">
    <text evidence="1">The sequence shown here is derived from an EMBL/GenBank/DDBJ whole genome shotgun (WGS) entry which is preliminary data.</text>
</comment>
<sequence length="467" mass="52800">MESMSNPGINRCPVEVLIAFIEASEHDDRRTLRGVNKVWRTLATPLAFDSLMLEHTKEGVARMIKLFRARLAKWAKRLEYRAGDQAPLAFGDTALIPRTHIPLARICANIACSLGAAANQQDPVTKAVTAILSDLTRLFPLLESFHVRLFAGRHFEALHVPMTREEIIAGVSKYIMQQFNVFDALTEAGNSPPLRLKTLSLRNLLPCPEPAMMEEGFKTLMESVENLTLTVHRARTLDSQEYWEAFWQEYLPDYILAPAQSSLTSLSMTSDQPVGTEWPGVNFPSLHFPSLRSLKLGGFCFDIDSNLEDFILRHQTTLTSLVLDSCPMHTGATFRNKIPQRKWSQVFDRLEVGLTELTYVRVMCKYLWGLDVEASPRTEMALTYETSTSGYGYNRGEPVNSAVEREDRRALEKFYVTVDERRRMEGLGPLESLAAARARPQDRLPRAEEFPELIDMVMAGLLTTHFG</sequence>
<dbReference type="InterPro" id="IPR032675">
    <property type="entry name" value="LRR_dom_sf"/>
</dbReference>
<dbReference type="EMBL" id="SEKV01000121">
    <property type="protein sequence ID" value="TFY63715.1"/>
    <property type="molecule type" value="Genomic_DNA"/>
</dbReference>
<organism evidence="1 2">
    <name type="scientific">Rhodofomes roseus</name>
    <dbReference type="NCBI Taxonomy" id="34475"/>
    <lineage>
        <taxon>Eukaryota</taxon>
        <taxon>Fungi</taxon>
        <taxon>Dikarya</taxon>
        <taxon>Basidiomycota</taxon>
        <taxon>Agaricomycotina</taxon>
        <taxon>Agaricomycetes</taxon>
        <taxon>Polyporales</taxon>
        <taxon>Rhodofomes</taxon>
    </lineage>
</organism>
<evidence type="ECO:0000313" key="1">
    <source>
        <dbReference type="EMBL" id="TFY63715.1"/>
    </source>
</evidence>